<gene>
    <name evidence="1" type="ORF">S03H2_17151</name>
</gene>
<evidence type="ECO:0000313" key="1">
    <source>
        <dbReference type="EMBL" id="GAH45411.1"/>
    </source>
</evidence>
<feature type="non-terminal residue" evidence="1">
    <location>
        <position position="154"/>
    </location>
</feature>
<reference evidence="1" key="1">
    <citation type="journal article" date="2014" name="Front. Microbiol.">
        <title>High frequency of phylogenetically diverse reductive dehalogenase-homologous genes in deep subseafloor sedimentary metagenomes.</title>
        <authorList>
            <person name="Kawai M."/>
            <person name="Futagami T."/>
            <person name="Toyoda A."/>
            <person name="Takaki Y."/>
            <person name="Nishi S."/>
            <person name="Hori S."/>
            <person name="Arai W."/>
            <person name="Tsubouchi T."/>
            <person name="Morono Y."/>
            <person name="Uchiyama I."/>
            <person name="Ito T."/>
            <person name="Fujiyama A."/>
            <person name="Inagaki F."/>
            <person name="Takami H."/>
        </authorList>
    </citation>
    <scope>NUCLEOTIDE SEQUENCE</scope>
    <source>
        <strain evidence="1">Expedition CK06-06</strain>
    </source>
</reference>
<evidence type="ECO:0008006" key="2">
    <source>
        <dbReference type="Google" id="ProtNLM"/>
    </source>
</evidence>
<organism evidence="1">
    <name type="scientific">marine sediment metagenome</name>
    <dbReference type="NCBI Taxonomy" id="412755"/>
    <lineage>
        <taxon>unclassified sequences</taxon>
        <taxon>metagenomes</taxon>
        <taxon>ecological metagenomes</taxon>
    </lineage>
</organism>
<dbReference type="SUPFAM" id="SSF51126">
    <property type="entry name" value="Pectin lyase-like"/>
    <property type="match status" value="1"/>
</dbReference>
<sequence length="154" mass="16845">MESKLKKIIYLVISLLIALLLNNTLIFKQETQIDYSIPPQSAGYIESFIYVDGNWTETASTYDWCYGDGSWSTPFIIENVSIDASTSPTGSGILIENSQNAYFIIRNCTITNAIGASGYLNYAGGIKLINCANGVIYDITIIGICLNISRADCS</sequence>
<dbReference type="EMBL" id="BARU01008822">
    <property type="protein sequence ID" value="GAH45411.1"/>
    <property type="molecule type" value="Genomic_DNA"/>
</dbReference>
<proteinExistence type="predicted"/>
<accession>X1FIC3</accession>
<dbReference type="InterPro" id="IPR011050">
    <property type="entry name" value="Pectin_lyase_fold/virulence"/>
</dbReference>
<comment type="caution">
    <text evidence="1">The sequence shown here is derived from an EMBL/GenBank/DDBJ whole genome shotgun (WGS) entry which is preliminary data.</text>
</comment>
<name>X1FIC3_9ZZZZ</name>
<dbReference type="AlphaFoldDB" id="X1FIC3"/>
<protein>
    <recommendedName>
        <fullName evidence="2">Right handed beta helix domain-containing protein</fullName>
    </recommendedName>
</protein>